<reference evidence="1" key="2">
    <citation type="submission" date="2020-02" db="EMBL/GenBank/DDBJ databases">
        <authorList>
            <consortium name="NCBI Pathogen Detection Project"/>
        </authorList>
    </citation>
    <scope>NUCLEOTIDE SEQUENCE</scope>
    <source>
        <strain evidence="1">MA.CK_00/00001968</strain>
    </source>
</reference>
<comment type="caution">
    <text evidence="1">The sequence shown here is derived from an EMBL/GenBank/DDBJ whole genome shotgun (WGS) entry which is preliminary data.</text>
</comment>
<gene>
    <name evidence="1" type="ORF">G9F27_003369</name>
</gene>
<accession>A0A743SR09</accession>
<dbReference type="AlphaFoldDB" id="A0A743SR09"/>
<sequence length="185" mass="19899">MITETGDVALFAGDSVFDATAAVVTCGLGDSYCQQAISDLNKKDQAVSNAVNALTSGESWEAVKDTVNKAAEGDQKALENLAGMLTTILTPAKALITVEKGTVLVEKGSAVTHGKPKWLQDIQAGNKFNAEQSKNYPYNELYVNKPDGSGYYRIDSYNPATGEIVSRKFTQFSEISEATAKNYIR</sequence>
<evidence type="ECO:0000313" key="1">
    <source>
        <dbReference type="EMBL" id="HAF2129170.1"/>
    </source>
</evidence>
<dbReference type="EMBL" id="DAAUQX010000031">
    <property type="protein sequence ID" value="HAF2129170.1"/>
    <property type="molecule type" value="Genomic_DNA"/>
</dbReference>
<proteinExistence type="predicted"/>
<protein>
    <submittedName>
        <fullName evidence="1">Uncharacterized protein</fullName>
    </submittedName>
</protein>
<organism evidence="1">
    <name type="scientific">Salmonella enterica</name>
    <name type="common">Salmonella choleraesuis</name>
    <dbReference type="NCBI Taxonomy" id="28901"/>
    <lineage>
        <taxon>Bacteria</taxon>
        <taxon>Pseudomonadati</taxon>
        <taxon>Pseudomonadota</taxon>
        <taxon>Gammaproteobacteria</taxon>
        <taxon>Enterobacterales</taxon>
        <taxon>Enterobacteriaceae</taxon>
        <taxon>Salmonella</taxon>
    </lineage>
</organism>
<name>A0A743SR09_SALER</name>
<reference evidence="1" key="1">
    <citation type="journal article" date="2018" name="Genome Biol.">
        <title>SKESA: strategic k-mer extension for scrupulous assemblies.</title>
        <authorList>
            <person name="Souvorov A."/>
            <person name="Agarwala R."/>
            <person name="Lipman D.J."/>
        </authorList>
    </citation>
    <scope>NUCLEOTIDE SEQUENCE</scope>
    <source>
        <strain evidence="1">MA.CK_00/00001968</strain>
    </source>
</reference>